<evidence type="ECO:0000313" key="3">
    <source>
        <dbReference type="Proteomes" id="UP000572817"/>
    </source>
</evidence>
<evidence type="ECO:0000313" key="2">
    <source>
        <dbReference type="EMBL" id="KAF4305902.1"/>
    </source>
</evidence>
<dbReference type="OrthoDB" id="5380854at2759"/>
<dbReference type="EMBL" id="WWBZ02000040">
    <property type="protein sequence ID" value="KAF4305902.1"/>
    <property type="molecule type" value="Genomic_DNA"/>
</dbReference>
<protein>
    <submittedName>
        <fullName evidence="1">Putative acriflavine sensitivity control protein acr-2 protein</fullName>
    </submittedName>
</protein>
<accession>A0A8H4MXM0</accession>
<name>A0A8H4MXM0_9PEZI</name>
<reference evidence="1 3" key="1">
    <citation type="submission" date="2020-04" db="EMBL/GenBank/DDBJ databases">
        <title>Genome Assembly and Annotation of Botryosphaeria dothidea sdau 11-99, a Latent Pathogen of Apple Fruit Ring Rot in China.</title>
        <authorList>
            <person name="Yu C."/>
            <person name="Diao Y."/>
            <person name="Lu Q."/>
            <person name="Zhao J."/>
            <person name="Cui S."/>
            <person name="Peng C."/>
            <person name="He B."/>
            <person name="Liu H."/>
        </authorList>
    </citation>
    <scope>NUCLEOTIDE SEQUENCE [LARGE SCALE GENOMIC DNA]</scope>
    <source>
        <strain evidence="3">sdau11-99</strain>
        <strain evidence="1">Sdau11-99</strain>
    </source>
</reference>
<dbReference type="Pfam" id="PF11951">
    <property type="entry name" value="Fungal_trans_2"/>
    <property type="match status" value="1"/>
</dbReference>
<evidence type="ECO:0000313" key="1">
    <source>
        <dbReference type="EMBL" id="KAF4301225.1"/>
    </source>
</evidence>
<proteinExistence type="predicted"/>
<dbReference type="EMBL" id="WWBZ02000082">
    <property type="protein sequence ID" value="KAF4301225.1"/>
    <property type="molecule type" value="Genomic_DNA"/>
</dbReference>
<dbReference type="InterPro" id="IPR021858">
    <property type="entry name" value="Fun_TF"/>
</dbReference>
<sequence>MSRLRDHVISDCLTFYILGSTVSSQWSRTSANRHFQYVLPLLERAESNSYLSCPSVLLQIMLSASYLCGVDPNSAAEEQTPPEEEALMLMRRAQAFDIHAWAQVVQGISSHDDFESRVHVASAHKSAICLYIHRVVPSAHLLNAKAVEALVDDTIHHLSCIDRGDSLIKGTAWPTFVAGAESETSERRAWAAERLMMLWKLMLWGYLRTALETLQVVWGVNDIDPETPGSAVGWLQKLKKLGIEWMVV</sequence>
<gene>
    <name evidence="2" type="ORF">GTA08_BOTSDO06974</name>
    <name evidence="1" type="ORF">GTA08_BOTSDO11168</name>
</gene>
<dbReference type="AlphaFoldDB" id="A0A8H4MXM0"/>
<dbReference type="Proteomes" id="UP000572817">
    <property type="component" value="Unassembled WGS sequence"/>
</dbReference>
<organism evidence="1 3">
    <name type="scientific">Botryosphaeria dothidea</name>
    <dbReference type="NCBI Taxonomy" id="55169"/>
    <lineage>
        <taxon>Eukaryota</taxon>
        <taxon>Fungi</taxon>
        <taxon>Dikarya</taxon>
        <taxon>Ascomycota</taxon>
        <taxon>Pezizomycotina</taxon>
        <taxon>Dothideomycetes</taxon>
        <taxon>Dothideomycetes incertae sedis</taxon>
        <taxon>Botryosphaeriales</taxon>
        <taxon>Botryosphaeriaceae</taxon>
        <taxon>Botryosphaeria</taxon>
    </lineage>
</organism>
<keyword evidence="3" id="KW-1185">Reference proteome</keyword>
<comment type="caution">
    <text evidence="1">The sequence shown here is derived from an EMBL/GenBank/DDBJ whole genome shotgun (WGS) entry which is preliminary data.</text>
</comment>